<accession>I3CK21</accession>
<feature type="domain" description="AB hydrolase-1" evidence="1">
    <location>
        <begin position="25"/>
        <end position="253"/>
    </location>
</feature>
<dbReference type="InterPro" id="IPR029058">
    <property type="entry name" value="AB_hydrolase_fold"/>
</dbReference>
<reference evidence="2 3" key="1">
    <citation type="submission" date="2011-11" db="EMBL/GenBank/DDBJ databases">
        <title>Improved High-Quality Draft sequence of Beggiatoa alba B18lD.</title>
        <authorList>
            <consortium name="US DOE Joint Genome Institute"/>
            <person name="Lucas S."/>
            <person name="Han J."/>
            <person name="Lapidus A."/>
            <person name="Cheng J.-F."/>
            <person name="Goodwin L."/>
            <person name="Pitluck S."/>
            <person name="Peters L."/>
            <person name="Mikhailova N."/>
            <person name="Held B."/>
            <person name="Detter J.C."/>
            <person name="Han C."/>
            <person name="Tapia R."/>
            <person name="Land M."/>
            <person name="Hauser L."/>
            <person name="Kyrpides N."/>
            <person name="Ivanova N."/>
            <person name="Pagani I."/>
            <person name="Samuel K."/>
            <person name="Teske A."/>
            <person name="Mueller J."/>
            <person name="Woyke T."/>
        </authorList>
    </citation>
    <scope>NUCLEOTIDE SEQUENCE [LARGE SCALE GENOMIC DNA]</scope>
    <source>
        <strain evidence="2 3">B18LD</strain>
    </source>
</reference>
<dbReference type="InterPro" id="IPR000639">
    <property type="entry name" value="Epox_hydrolase-like"/>
</dbReference>
<dbReference type="SUPFAM" id="SSF53474">
    <property type="entry name" value="alpha/beta-Hydrolases"/>
    <property type="match status" value="1"/>
</dbReference>
<dbReference type="OrthoDB" id="7057597at2"/>
<proteinExistence type="predicted"/>
<dbReference type="PRINTS" id="PR00111">
    <property type="entry name" value="ABHYDROLASE"/>
</dbReference>
<sequence>MECIINGQPTFIAIQSSINPHAHTIIFIHGAAMDHSIWTLPRRYFTRHGYNALAIDLPAHGRSEGQALTCIEAQADWLITCLDELGLKKATFIGHSMGSLIALDLAGRYPNRVDALALLGTAIPMPVSDTLLQAAEKNQHDAYDLINLFGHCRRSQLGGNAISGMWSIGSTVRLLERARPHVLHTDFLACHHYHTGLEQAQRVTCPTLLIVGKQDSMTSPKAAQTLAKYIPQAQIVLVDNCGHFMLSEQPEAVLLALQTMMSKIVCT</sequence>
<evidence type="ECO:0000313" key="3">
    <source>
        <dbReference type="Proteomes" id="UP000005744"/>
    </source>
</evidence>
<dbReference type="GO" id="GO:0016787">
    <property type="term" value="F:hydrolase activity"/>
    <property type="evidence" value="ECO:0007669"/>
    <property type="project" value="UniProtKB-KW"/>
</dbReference>
<dbReference type="Pfam" id="PF12697">
    <property type="entry name" value="Abhydrolase_6"/>
    <property type="match status" value="1"/>
</dbReference>
<gene>
    <name evidence="2" type="ORF">BegalDRAFT_3139</name>
</gene>
<dbReference type="PRINTS" id="PR00412">
    <property type="entry name" value="EPOXHYDRLASE"/>
</dbReference>
<dbReference type="Gene3D" id="3.40.50.1820">
    <property type="entry name" value="alpha/beta hydrolase"/>
    <property type="match status" value="1"/>
</dbReference>
<dbReference type="InterPro" id="IPR050266">
    <property type="entry name" value="AB_hydrolase_sf"/>
</dbReference>
<keyword evidence="2" id="KW-0012">Acyltransferase</keyword>
<dbReference type="InterPro" id="IPR000073">
    <property type="entry name" value="AB_hydrolase_1"/>
</dbReference>
<evidence type="ECO:0000313" key="2">
    <source>
        <dbReference type="EMBL" id="EIJ43964.1"/>
    </source>
</evidence>
<dbReference type="eggNOG" id="COG2267">
    <property type="taxonomic scope" value="Bacteria"/>
</dbReference>
<dbReference type="HOGENOM" id="CLU_020336_50_2_6"/>
<dbReference type="PANTHER" id="PTHR43798">
    <property type="entry name" value="MONOACYLGLYCEROL LIPASE"/>
    <property type="match status" value="1"/>
</dbReference>
<protein>
    <submittedName>
        <fullName evidence="2">Putative hydrolase or acyltransferase of alpha/beta superfamily</fullName>
    </submittedName>
</protein>
<name>I3CK21_9GAMM</name>
<dbReference type="Proteomes" id="UP000005744">
    <property type="component" value="Unassembled WGS sequence"/>
</dbReference>
<organism evidence="2 3">
    <name type="scientific">Beggiatoa alba B18LD</name>
    <dbReference type="NCBI Taxonomy" id="395493"/>
    <lineage>
        <taxon>Bacteria</taxon>
        <taxon>Pseudomonadati</taxon>
        <taxon>Pseudomonadota</taxon>
        <taxon>Gammaproteobacteria</taxon>
        <taxon>Thiotrichales</taxon>
        <taxon>Thiotrichaceae</taxon>
        <taxon>Beggiatoa</taxon>
    </lineage>
</organism>
<keyword evidence="2" id="KW-0808">Transferase</keyword>
<evidence type="ECO:0000259" key="1">
    <source>
        <dbReference type="Pfam" id="PF12697"/>
    </source>
</evidence>
<dbReference type="GO" id="GO:0016746">
    <property type="term" value="F:acyltransferase activity"/>
    <property type="evidence" value="ECO:0007669"/>
    <property type="project" value="UniProtKB-KW"/>
</dbReference>
<dbReference type="STRING" id="395493.BegalDRAFT_3139"/>
<keyword evidence="2" id="KW-0378">Hydrolase</keyword>
<dbReference type="EMBL" id="JH600070">
    <property type="protein sequence ID" value="EIJ43964.1"/>
    <property type="molecule type" value="Genomic_DNA"/>
</dbReference>
<keyword evidence="3" id="KW-1185">Reference proteome</keyword>
<dbReference type="RefSeq" id="WP_002691613.1">
    <property type="nucleotide sequence ID" value="NZ_JH600070.1"/>
</dbReference>
<dbReference type="AlphaFoldDB" id="I3CK21"/>